<sequence length="124" mass="13721">MAGLQYNFFPTDFFFPPQQSVNKDGTRPQVLPVKTRKRDETDDGEVSKTIIQHDNSDKDLKVTLSASPALVPIEKKNQVGECGGQPEKRGCTTGDSEEPRTVVTLVHCDKNLSKVDVSSPLDLY</sequence>
<evidence type="ECO:0000313" key="2">
    <source>
        <dbReference type="Proteomes" id="UP000325577"/>
    </source>
</evidence>
<proteinExistence type="predicted"/>
<gene>
    <name evidence="1" type="ORF">F0562_015524</name>
</gene>
<organism evidence="1 2">
    <name type="scientific">Nyssa sinensis</name>
    <dbReference type="NCBI Taxonomy" id="561372"/>
    <lineage>
        <taxon>Eukaryota</taxon>
        <taxon>Viridiplantae</taxon>
        <taxon>Streptophyta</taxon>
        <taxon>Embryophyta</taxon>
        <taxon>Tracheophyta</taxon>
        <taxon>Spermatophyta</taxon>
        <taxon>Magnoliopsida</taxon>
        <taxon>eudicotyledons</taxon>
        <taxon>Gunneridae</taxon>
        <taxon>Pentapetalae</taxon>
        <taxon>asterids</taxon>
        <taxon>Cornales</taxon>
        <taxon>Nyssaceae</taxon>
        <taxon>Nyssa</taxon>
    </lineage>
</organism>
<dbReference type="EMBL" id="CM018050">
    <property type="protein sequence ID" value="KAA8518056.1"/>
    <property type="molecule type" value="Genomic_DNA"/>
</dbReference>
<accession>A0A5J4ZKG2</accession>
<evidence type="ECO:0000313" key="1">
    <source>
        <dbReference type="EMBL" id="KAA8518056.1"/>
    </source>
</evidence>
<name>A0A5J4ZKG2_9ASTE</name>
<keyword evidence="2" id="KW-1185">Reference proteome</keyword>
<dbReference type="PANTHER" id="PTHR38223">
    <property type="match status" value="1"/>
</dbReference>
<reference evidence="1 2" key="1">
    <citation type="submission" date="2019-09" db="EMBL/GenBank/DDBJ databases">
        <title>A chromosome-level genome assembly of the Chinese tupelo Nyssa sinensis.</title>
        <authorList>
            <person name="Yang X."/>
            <person name="Kang M."/>
            <person name="Yang Y."/>
            <person name="Xiong H."/>
            <person name="Wang M."/>
            <person name="Zhang Z."/>
            <person name="Wang Z."/>
            <person name="Wu H."/>
            <person name="Ma T."/>
            <person name="Liu J."/>
            <person name="Xi Z."/>
        </authorList>
    </citation>
    <scope>NUCLEOTIDE SEQUENCE [LARGE SCALE GENOMIC DNA]</scope>
    <source>
        <strain evidence="1">J267</strain>
        <tissue evidence="1">Leaf</tissue>
    </source>
</reference>
<dbReference type="PANTHER" id="PTHR38223:SF4">
    <property type="match status" value="1"/>
</dbReference>
<dbReference type="Proteomes" id="UP000325577">
    <property type="component" value="Linkage Group LG7"/>
</dbReference>
<protein>
    <submittedName>
        <fullName evidence="1">Uncharacterized protein</fullName>
    </submittedName>
</protein>
<dbReference type="AlphaFoldDB" id="A0A5J4ZKG2"/>